<dbReference type="Proteomes" id="UP000318582">
    <property type="component" value="Unassembled WGS sequence"/>
</dbReference>
<evidence type="ECO:0000313" key="2">
    <source>
        <dbReference type="EMBL" id="TPX53088.1"/>
    </source>
</evidence>
<dbReference type="Pfam" id="PF13604">
    <property type="entry name" value="AAA_30"/>
    <property type="match status" value="1"/>
</dbReference>
<keyword evidence="3" id="KW-1185">Reference proteome</keyword>
<accession>A0A507DQA5</accession>
<dbReference type="Gene3D" id="3.40.50.300">
    <property type="entry name" value="P-loop containing nucleotide triphosphate hydrolases"/>
    <property type="match status" value="1"/>
</dbReference>
<reference evidence="2 3" key="1">
    <citation type="journal article" date="2019" name="Sci. Rep.">
        <title>Comparative genomics of chytrid fungi reveal insights into the obligate biotrophic and pathogenic lifestyle of Synchytrium endobioticum.</title>
        <authorList>
            <person name="van de Vossenberg B.T.L.H."/>
            <person name="Warris S."/>
            <person name="Nguyen H.D.T."/>
            <person name="van Gent-Pelzer M.P.E."/>
            <person name="Joly D.L."/>
            <person name="van de Geest H.C."/>
            <person name="Bonants P.J.M."/>
            <person name="Smith D.S."/>
            <person name="Levesque C.A."/>
            <person name="van der Lee T.A.J."/>
        </authorList>
    </citation>
    <scope>NUCLEOTIDE SEQUENCE [LARGE SCALE GENOMIC DNA]</scope>
    <source>
        <strain evidence="2 3">CBS 809.83</strain>
    </source>
</reference>
<feature type="region of interest" description="Disordered" evidence="1">
    <location>
        <begin position="47"/>
        <end position="77"/>
    </location>
</feature>
<organism evidence="2 3">
    <name type="scientific">Powellomyces hirtus</name>
    <dbReference type="NCBI Taxonomy" id="109895"/>
    <lineage>
        <taxon>Eukaryota</taxon>
        <taxon>Fungi</taxon>
        <taxon>Fungi incertae sedis</taxon>
        <taxon>Chytridiomycota</taxon>
        <taxon>Chytridiomycota incertae sedis</taxon>
        <taxon>Chytridiomycetes</taxon>
        <taxon>Spizellomycetales</taxon>
        <taxon>Powellomycetaceae</taxon>
        <taxon>Powellomyces</taxon>
    </lineage>
</organism>
<proteinExistence type="predicted"/>
<gene>
    <name evidence="2" type="ORF">PhCBS80983_g06367</name>
</gene>
<dbReference type="AlphaFoldDB" id="A0A507DQA5"/>
<dbReference type="InterPro" id="IPR027417">
    <property type="entry name" value="P-loop_NTPase"/>
</dbReference>
<comment type="caution">
    <text evidence="2">The sequence shown here is derived from an EMBL/GenBank/DDBJ whole genome shotgun (WGS) entry which is preliminary data.</text>
</comment>
<evidence type="ECO:0000313" key="3">
    <source>
        <dbReference type="Proteomes" id="UP000318582"/>
    </source>
</evidence>
<dbReference type="SUPFAM" id="SSF52540">
    <property type="entry name" value="P-loop containing nucleoside triphosphate hydrolases"/>
    <property type="match status" value="1"/>
</dbReference>
<protein>
    <submittedName>
        <fullName evidence="2">Uncharacterized protein</fullName>
    </submittedName>
</protein>
<feature type="non-terminal residue" evidence="2">
    <location>
        <position position="970"/>
    </location>
</feature>
<dbReference type="EMBL" id="QEAQ01000254">
    <property type="protein sequence ID" value="TPX53088.1"/>
    <property type="molecule type" value="Genomic_DNA"/>
</dbReference>
<name>A0A507DQA5_9FUNG</name>
<evidence type="ECO:0000256" key="1">
    <source>
        <dbReference type="SAM" id="MobiDB-lite"/>
    </source>
</evidence>
<sequence length="970" mass="111558">MMKEGWKYKWTLPALYGWAYDNHFAPITNPDFQKSLRERAKSSVVESDIVQKQKGGKKQKKTEEDTEGKEETYAFIEATDNNEDKDKRYMRSCEEVVAEILDYEQELAVGSTVSVYILKGCNKMNYLDGILCEYIMKTHLIPTIKTSNSSKDPFSCIAEIILKSGNKIHIDNDILKRQEICEKLSIPFRNKSISSIAMDQFNSVFPDLKKSMLSHEMLCMMDNEAKPSIFNGFLQENVTDELVAIDFPKFYGTSFETMPLDFPIFTIFDEAEPYCPNKSDNGKKAGWYFVKTDNVIPAQGNGWYNNVTVNHLQKHNIEHQITHMRIASRCVPGNHFVPFIKMMIESLGKKDAKLLINGVIENFGKKTTRKSFKSVFTQSQAEAVKYYHRLQAEKWGDVAFVRKFHKKFHDFDLFQVTALQNIQTFSTHRPLRKQIIDYANCMLYDFIMDVVGNMQKVVAVKTDCIVVRKKDVYMGNLHKYRIEKRIPLLLHPLNKPNLYQTPVLRSWTRMVDFDNSKGLPLAKNLLHLLGSQSARIQAPAGYGKSFLLKGVQEELTSQGLKVKILAPTNTAADNVDGISIHKGLCITEDDIARLLQNLPDVVLIDEISQVPGYLWEIIYIYKAKGTRVFLFGDGNQLPPVELGQNFSNDYLNCTAVQTIADGNLITLKTNHRFVEDPSNRMHEFVDNIMNDSKEWMDELVVDAENITKYRLNIAYTNRMCQHINHLHMERLKSDSKKKALISDRIPLDAKTQDCYLIKGCPLIARVAIRKQGVIKGTRWTLKDWDEKIVVCRDDKYGRDCKVPRGMLQKHFLPGFCTTVHKAQGQTFNQSFLIHEKEKMSKLNVYDSPEWWELMRERMSFVDGCTFQEFITYIQKCLNASEDLKGAAALRKLLKKEGVDLSLKIVKDFLTSESSHQIHRKKKRLNLNVARTEAPFDVWESDWLSLGNEAHPESNKGCAHILICVDKFSKM</sequence>